<evidence type="ECO:0000256" key="3">
    <source>
        <dbReference type="ARBA" id="ARBA00023274"/>
    </source>
</evidence>
<dbReference type="InterPro" id="IPR028909">
    <property type="entry name" value="bL21-like"/>
</dbReference>
<dbReference type="InterPro" id="IPR036164">
    <property type="entry name" value="bL21-like_sf"/>
</dbReference>
<dbReference type="PANTHER" id="PTHR21349:SF0">
    <property type="entry name" value="LARGE RIBOSOMAL SUBUNIT PROTEIN BL21M"/>
    <property type="match status" value="1"/>
</dbReference>
<protein>
    <recommendedName>
        <fullName evidence="4">Large ribosomal subunit protein bL21</fullName>
    </recommendedName>
</protein>
<organism evidence="6 7">
    <name type="scientific">Candidatus Shapirobacteria bacterium CG10_big_fil_rev_8_21_14_0_10_40_9</name>
    <dbReference type="NCBI Taxonomy" id="1974888"/>
    <lineage>
        <taxon>Bacteria</taxon>
        <taxon>Candidatus Shapironibacteriota</taxon>
    </lineage>
</organism>
<proteinExistence type="inferred from homology"/>
<dbReference type="GO" id="GO:0003735">
    <property type="term" value="F:structural constituent of ribosome"/>
    <property type="evidence" value="ECO:0007669"/>
    <property type="project" value="InterPro"/>
</dbReference>
<keyword evidence="3 4" id="KW-0687">Ribonucleoprotein</keyword>
<comment type="similarity">
    <text evidence="1 4 5">Belongs to the bacterial ribosomal protein bL21 family.</text>
</comment>
<sequence length="105" mass="12093">MEYAVVKIGGSQYKIKEGDEFEVDRLPQKEGEEIELTEVLLVVDDGEVKIGQPQVLEATVKAKIISHFKGEKIRVSRFKAKSRYRKVRGFRPYLTKIKIEKIDVV</sequence>
<accession>A0A2M8L482</accession>
<evidence type="ECO:0000256" key="4">
    <source>
        <dbReference type="HAMAP-Rule" id="MF_01363"/>
    </source>
</evidence>
<comment type="caution">
    <text evidence="6">The sequence shown here is derived from an EMBL/GenBank/DDBJ whole genome shotgun (WGS) entry which is preliminary data.</text>
</comment>
<dbReference type="EMBL" id="PFEK01000015">
    <property type="protein sequence ID" value="PJE67712.1"/>
    <property type="molecule type" value="Genomic_DNA"/>
</dbReference>
<evidence type="ECO:0000313" key="7">
    <source>
        <dbReference type="Proteomes" id="UP000231474"/>
    </source>
</evidence>
<name>A0A2M8L482_9BACT</name>
<comment type="subunit">
    <text evidence="4">Part of the 50S ribosomal subunit. Contacts protein L20.</text>
</comment>
<keyword evidence="4 5" id="KW-0699">rRNA-binding</keyword>
<dbReference type="Pfam" id="PF00829">
    <property type="entry name" value="Ribosomal_L21p"/>
    <property type="match status" value="1"/>
</dbReference>
<gene>
    <name evidence="4 6" type="primary">rplU</name>
    <name evidence="6" type="ORF">COU95_00885</name>
</gene>
<dbReference type="NCBIfam" id="TIGR00061">
    <property type="entry name" value="L21"/>
    <property type="match status" value="1"/>
</dbReference>
<dbReference type="GO" id="GO:0005737">
    <property type="term" value="C:cytoplasm"/>
    <property type="evidence" value="ECO:0007669"/>
    <property type="project" value="UniProtKB-ARBA"/>
</dbReference>
<dbReference type="SUPFAM" id="SSF141091">
    <property type="entry name" value="L21p-like"/>
    <property type="match status" value="1"/>
</dbReference>
<dbReference type="Proteomes" id="UP000231474">
    <property type="component" value="Unassembled WGS sequence"/>
</dbReference>
<keyword evidence="2 4" id="KW-0689">Ribosomal protein</keyword>
<dbReference type="HAMAP" id="MF_01363">
    <property type="entry name" value="Ribosomal_bL21"/>
    <property type="match status" value="1"/>
</dbReference>
<dbReference type="GO" id="GO:0006412">
    <property type="term" value="P:translation"/>
    <property type="evidence" value="ECO:0007669"/>
    <property type="project" value="UniProtKB-UniRule"/>
</dbReference>
<dbReference type="GO" id="GO:0005840">
    <property type="term" value="C:ribosome"/>
    <property type="evidence" value="ECO:0007669"/>
    <property type="project" value="UniProtKB-KW"/>
</dbReference>
<dbReference type="GO" id="GO:1990904">
    <property type="term" value="C:ribonucleoprotein complex"/>
    <property type="evidence" value="ECO:0007669"/>
    <property type="project" value="UniProtKB-KW"/>
</dbReference>
<evidence type="ECO:0000313" key="6">
    <source>
        <dbReference type="EMBL" id="PJE67712.1"/>
    </source>
</evidence>
<evidence type="ECO:0000256" key="1">
    <source>
        <dbReference type="ARBA" id="ARBA00008563"/>
    </source>
</evidence>
<dbReference type="InterPro" id="IPR001787">
    <property type="entry name" value="Ribosomal_bL21"/>
</dbReference>
<keyword evidence="4 5" id="KW-0694">RNA-binding</keyword>
<dbReference type="PANTHER" id="PTHR21349">
    <property type="entry name" value="50S RIBOSOMAL PROTEIN L21"/>
    <property type="match status" value="1"/>
</dbReference>
<evidence type="ECO:0000256" key="5">
    <source>
        <dbReference type="RuleBase" id="RU000562"/>
    </source>
</evidence>
<dbReference type="GO" id="GO:0019843">
    <property type="term" value="F:rRNA binding"/>
    <property type="evidence" value="ECO:0007669"/>
    <property type="project" value="UniProtKB-UniRule"/>
</dbReference>
<dbReference type="AlphaFoldDB" id="A0A2M8L482"/>
<comment type="function">
    <text evidence="4 5">This protein binds to 23S rRNA in the presence of protein L20.</text>
</comment>
<reference evidence="7" key="1">
    <citation type="submission" date="2017-09" db="EMBL/GenBank/DDBJ databases">
        <title>Depth-based differentiation of microbial function through sediment-hosted aquifers and enrichment of novel symbionts in the deep terrestrial subsurface.</title>
        <authorList>
            <person name="Probst A.J."/>
            <person name="Ladd B."/>
            <person name="Jarett J.K."/>
            <person name="Geller-Mcgrath D.E."/>
            <person name="Sieber C.M.K."/>
            <person name="Emerson J.B."/>
            <person name="Anantharaman K."/>
            <person name="Thomas B.C."/>
            <person name="Malmstrom R."/>
            <person name="Stieglmeier M."/>
            <person name="Klingl A."/>
            <person name="Woyke T."/>
            <person name="Ryan C.M."/>
            <person name="Banfield J.F."/>
        </authorList>
    </citation>
    <scope>NUCLEOTIDE SEQUENCE [LARGE SCALE GENOMIC DNA]</scope>
</reference>
<evidence type="ECO:0000256" key="2">
    <source>
        <dbReference type="ARBA" id="ARBA00022980"/>
    </source>
</evidence>